<evidence type="ECO:0000313" key="9">
    <source>
        <dbReference type="EMBL" id="EEG78965.1"/>
    </source>
</evidence>
<evidence type="ECO:0000256" key="7">
    <source>
        <dbReference type="ARBA" id="ARBA00023136"/>
    </source>
</evidence>
<comment type="caution">
    <text evidence="9">The sequence shown here is derived from an EMBL/GenBank/DDBJ whole genome shotgun (WGS) entry which is preliminary data.</text>
</comment>
<feature type="transmembrane region" description="Helical" evidence="8">
    <location>
        <begin position="307"/>
        <end position="326"/>
    </location>
</feature>
<accession>C0GCN0</accession>
<feature type="transmembrane region" description="Helical" evidence="8">
    <location>
        <begin position="147"/>
        <end position="176"/>
    </location>
</feature>
<evidence type="ECO:0000256" key="3">
    <source>
        <dbReference type="ARBA" id="ARBA00022448"/>
    </source>
</evidence>
<dbReference type="Proteomes" id="UP000006443">
    <property type="component" value="Unassembled WGS sequence"/>
</dbReference>
<keyword evidence="6 8" id="KW-1133">Transmembrane helix</keyword>
<evidence type="ECO:0000256" key="1">
    <source>
        <dbReference type="ARBA" id="ARBA00004651"/>
    </source>
</evidence>
<comment type="subcellular location">
    <subcellularLocation>
        <location evidence="1 8">Cell membrane</location>
        <topology evidence="1 8">Multi-pass membrane protein</topology>
    </subcellularLocation>
</comment>
<dbReference type="PANTHER" id="PTHR30003">
    <property type="entry name" value="L-LACTATE PERMEASE"/>
    <property type="match status" value="1"/>
</dbReference>
<evidence type="ECO:0000256" key="2">
    <source>
        <dbReference type="ARBA" id="ARBA00010100"/>
    </source>
</evidence>
<keyword evidence="5 8" id="KW-0812">Transmembrane</keyword>
<feature type="transmembrane region" description="Helical" evidence="8">
    <location>
        <begin position="108"/>
        <end position="141"/>
    </location>
</feature>
<dbReference type="eggNOG" id="COG1620">
    <property type="taxonomic scope" value="Bacteria"/>
</dbReference>
<feature type="transmembrane region" description="Helical" evidence="8">
    <location>
        <begin position="415"/>
        <end position="432"/>
    </location>
</feature>
<dbReference type="InterPro" id="IPR003804">
    <property type="entry name" value="Lactate_perm"/>
</dbReference>
<sequence>METSLPVNTLSIFLSALPLIAITVALLRMRWSLLHAALLTCFLAFVLAPSFFGVGAAMLLSMTGKGVAFTLFIGIILITAILFYNLLTELGIMEAMGKRLLFLKGRPLLQVLFLAWCFAGFMEGFIGFGIPVVLVAPFLIIGGLSPFMAVALTLVGHAWAVTYGTLGVALFTLALASRIPVAELSFALAAQFTLMFTLTGFIVAHLYHGWQGVREGTVYILVAGVVAGLVFYASAYANVPQLSALLGGLAGAGALLLVDAFLPDNPKKTEEPAGGEAEFSVFDTFAPYGFLCVAAILFQANPIRDTLDTVGFSFSFTEASTALGFLVPAEPEFVRISLRHPGTAIFLATLFTFILYRCRGNCAPVFPVGVFKRTISLAAPAIITLLVLVTTAMIMNDSGMTTILALGVSRAAGPFYPVLAPFFGLLGTFLTGSNTNSNLLFGLFQHQAALNLGFAPTLLVASHTAAASVASSIAPAKILLGTSAIGNNGDEQTLLARTLPYCLFLTIAAGLATYIF</sequence>
<dbReference type="EMBL" id="ACJM01000001">
    <property type="protein sequence ID" value="EEG78965.1"/>
    <property type="molecule type" value="Genomic_DNA"/>
</dbReference>
<feature type="transmembrane region" description="Helical" evidence="8">
    <location>
        <begin position="66"/>
        <end position="87"/>
    </location>
</feature>
<dbReference type="GO" id="GO:0015129">
    <property type="term" value="F:lactate transmembrane transporter activity"/>
    <property type="evidence" value="ECO:0007669"/>
    <property type="project" value="UniProtKB-UniRule"/>
</dbReference>
<dbReference type="AlphaFoldDB" id="C0GCN0"/>
<keyword evidence="3 8" id="KW-0813">Transport</keyword>
<evidence type="ECO:0000313" key="10">
    <source>
        <dbReference type="Proteomes" id="UP000006443"/>
    </source>
</evidence>
<comment type="similarity">
    <text evidence="2 8">Belongs to the lactate permease family.</text>
</comment>
<dbReference type="GO" id="GO:0005886">
    <property type="term" value="C:plasma membrane"/>
    <property type="evidence" value="ECO:0007669"/>
    <property type="project" value="UniProtKB-SubCell"/>
</dbReference>
<dbReference type="GO" id="GO:0015295">
    <property type="term" value="F:solute:proton symporter activity"/>
    <property type="evidence" value="ECO:0007669"/>
    <property type="project" value="TreeGrafter"/>
</dbReference>
<gene>
    <name evidence="9" type="ORF">DealDRAFT_0239</name>
</gene>
<dbReference type="PANTHER" id="PTHR30003:SF0">
    <property type="entry name" value="GLYCOLATE PERMEASE GLCA-RELATED"/>
    <property type="match status" value="1"/>
</dbReference>
<keyword evidence="7 8" id="KW-0472">Membrane</keyword>
<keyword evidence="4 8" id="KW-1003">Cell membrane</keyword>
<organism evidence="9 10">
    <name type="scientific">Dethiobacter alkaliphilus AHT 1</name>
    <dbReference type="NCBI Taxonomy" id="555088"/>
    <lineage>
        <taxon>Bacteria</taxon>
        <taxon>Bacillati</taxon>
        <taxon>Bacillota</taxon>
        <taxon>Dethiobacteria</taxon>
        <taxon>Dethiobacterales</taxon>
        <taxon>Dethiobacteraceae</taxon>
        <taxon>Dethiobacter</taxon>
    </lineage>
</organism>
<comment type="function">
    <text evidence="8">Uptake of L-lactate across the membrane. Can also transport D-lactate and glycolate.</text>
</comment>
<proteinExistence type="inferred from homology"/>
<feature type="transmembrane region" description="Helical" evidence="8">
    <location>
        <begin position="377"/>
        <end position="395"/>
    </location>
</feature>
<feature type="transmembrane region" description="Helical" evidence="8">
    <location>
        <begin position="494"/>
        <end position="515"/>
    </location>
</feature>
<feature type="transmembrane region" description="Helical" evidence="8">
    <location>
        <begin position="188"/>
        <end position="210"/>
    </location>
</feature>
<evidence type="ECO:0000256" key="4">
    <source>
        <dbReference type="ARBA" id="ARBA00022475"/>
    </source>
</evidence>
<evidence type="ECO:0000256" key="5">
    <source>
        <dbReference type="ARBA" id="ARBA00022692"/>
    </source>
</evidence>
<evidence type="ECO:0000256" key="6">
    <source>
        <dbReference type="ARBA" id="ARBA00022989"/>
    </source>
</evidence>
<feature type="transmembrane region" description="Helical" evidence="8">
    <location>
        <begin position="282"/>
        <end position="300"/>
    </location>
</feature>
<dbReference type="Pfam" id="PF02652">
    <property type="entry name" value="Lactate_perm"/>
    <property type="match status" value="1"/>
</dbReference>
<comment type="caution">
    <text evidence="8">Lacks conserved residue(s) required for the propagation of feature annotation.</text>
</comment>
<dbReference type="RefSeq" id="WP_008514064.1">
    <property type="nucleotide sequence ID" value="NZ_ACJM01000001.1"/>
</dbReference>
<feature type="transmembrane region" description="Helical" evidence="8">
    <location>
        <begin position="338"/>
        <end position="356"/>
    </location>
</feature>
<dbReference type="STRING" id="555088.DealDRAFT_0239"/>
<feature type="transmembrane region" description="Helical" evidence="8">
    <location>
        <begin position="242"/>
        <end position="262"/>
    </location>
</feature>
<evidence type="ECO:0000256" key="8">
    <source>
        <dbReference type="RuleBase" id="RU365092"/>
    </source>
</evidence>
<feature type="transmembrane region" description="Helical" evidence="8">
    <location>
        <begin position="36"/>
        <end position="60"/>
    </location>
</feature>
<reference evidence="9 10" key="1">
    <citation type="submission" date="2009-02" db="EMBL/GenBank/DDBJ databases">
        <title>Sequencing of the draft genome and assembly of Dethiobacter alkaliphilus AHT 1.</title>
        <authorList>
            <consortium name="US DOE Joint Genome Institute (JGI-PGF)"/>
            <person name="Lucas S."/>
            <person name="Copeland A."/>
            <person name="Lapidus A."/>
            <person name="Glavina del Rio T."/>
            <person name="Dalin E."/>
            <person name="Tice H."/>
            <person name="Bruce D."/>
            <person name="Goodwin L."/>
            <person name="Pitluck S."/>
            <person name="Larimer F."/>
            <person name="Land M.L."/>
            <person name="Hauser L."/>
            <person name="Muyzer G."/>
        </authorList>
    </citation>
    <scope>NUCLEOTIDE SEQUENCE [LARGE SCALE GENOMIC DNA]</scope>
    <source>
        <strain evidence="9 10">AHT 1</strain>
    </source>
</reference>
<name>C0GCN0_DETAL</name>
<feature type="transmembrane region" description="Helical" evidence="8">
    <location>
        <begin position="216"/>
        <end position="235"/>
    </location>
</feature>
<keyword evidence="10" id="KW-1185">Reference proteome</keyword>
<feature type="transmembrane region" description="Helical" evidence="8">
    <location>
        <begin position="452"/>
        <end position="474"/>
    </location>
</feature>
<feature type="transmembrane region" description="Helical" evidence="8">
    <location>
        <begin position="12"/>
        <end position="29"/>
    </location>
</feature>
<protein>
    <recommendedName>
        <fullName evidence="8">L-lactate permease</fullName>
    </recommendedName>
</protein>